<dbReference type="OrthoDB" id="3538943at2759"/>
<feature type="compositionally biased region" description="Acidic residues" evidence="6">
    <location>
        <begin position="951"/>
        <end position="961"/>
    </location>
</feature>
<feature type="domain" description="Shelterin complex subunit TPP1/Est3" evidence="7">
    <location>
        <begin position="4"/>
        <end position="159"/>
    </location>
</feature>
<organism evidence="8 9">
    <name type="scientific">Polytolypa hystricis (strain UAMH7299)</name>
    <dbReference type="NCBI Taxonomy" id="1447883"/>
    <lineage>
        <taxon>Eukaryota</taxon>
        <taxon>Fungi</taxon>
        <taxon>Dikarya</taxon>
        <taxon>Ascomycota</taxon>
        <taxon>Pezizomycotina</taxon>
        <taxon>Eurotiomycetes</taxon>
        <taxon>Eurotiomycetidae</taxon>
        <taxon>Onygenales</taxon>
        <taxon>Onygenales incertae sedis</taxon>
        <taxon>Polytolypa</taxon>
    </lineage>
</organism>
<evidence type="ECO:0000256" key="2">
    <source>
        <dbReference type="ARBA" id="ARBA00004574"/>
    </source>
</evidence>
<feature type="region of interest" description="Disordered" evidence="6">
    <location>
        <begin position="716"/>
        <end position="779"/>
    </location>
</feature>
<feature type="compositionally biased region" description="Polar residues" evidence="6">
    <location>
        <begin position="206"/>
        <end position="224"/>
    </location>
</feature>
<dbReference type="GO" id="GO:0005697">
    <property type="term" value="C:telomerase holoenzyme complex"/>
    <property type="evidence" value="ECO:0007669"/>
    <property type="project" value="InterPro"/>
</dbReference>
<feature type="compositionally biased region" description="Basic and acidic residues" evidence="6">
    <location>
        <begin position="962"/>
        <end position="971"/>
    </location>
</feature>
<dbReference type="STRING" id="1447883.A0A2B7XXF4"/>
<feature type="compositionally biased region" description="Basic and acidic residues" evidence="6">
    <location>
        <begin position="887"/>
        <end position="898"/>
    </location>
</feature>
<accession>A0A2B7XXF4</accession>
<feature type="compositionally biased region" description="Low complexity" evidence="6">
    <location>
        <begin position="281"/>
        <end position="297"/>
    </location>
</feature>
<keyword evidence="5" id="KW-0539">Nucleus</keyword>
<feature type="compositionally biased region" description="Low complexity" evidence="6">
    <location>
        <begin position="467"/>
        <end position="480"/>
    </location>
</feature>
<comment type="subcellular location">
    <subcellularLocation>
        <location evidence="2">Chromosome</location>
        <location evidence="2">Telomere</location>
    </subcellularLocation>
    <subcellularLocation>
        <location evidence="1">Nucleus</location>
    </subcellularLocation>
</comment>
<dbReference type="GO" id="GO:0000781">
    <property type="term" value="C:chromosome, telomeric region"/>
    <property type="evidence" value="ECO:0007669"/>
    <property type="project" value="UniProtKB-SubCell"/>
</dbReference>
<evidence type="ECO:0000313" key="9">
    <source>
        <dbReference type="Proteomes" id="UP000224634"/>
    </source>
</evidence>
<feature type="compositionally biased region" description="Pro residues" evidence="6">
    <location>
        <begin position="1050"/>
        <end position="1060"/>
    </location>
</feature>
<feature type="compositionally biased region" description="Polar residues" evidence="6">
    <location>
        <begin position="1007"/>
        <end position="1022"/>
    </location>
</feature>
<feature type="compositionally biased region" description="Low complexity" evidence="6">
    <location>
        <begin position="439"/>
        <end position="454"/>
    </location>
</feature>
<dbReference type="Pfam" id="PF10341">
    <property type="entry name" value="TPP1"/>
    <property type="match status" value="1"/>
</dbReference>
<keyword evidence="4" id="KW-0779">Telomere</keyword>
<feature type="compositionally biased region" description="Polar residues" evidence="6">
    <location>
        <begin position="495"/>
        <end position="509"/>
    </location>
</feature>
<feature type="region of interest" description="Disordered" evidence="6">
    <location>
        <begin position="170"/>
        <end position="228"/>
    </location>
</feature>
<dbReference type="Proteomes" id="UP000224634">
    <property type="component" value="Unassembled WGS sequence"/>
</dbReference>
<feature type="region of interest" description="Disordered" evidence="6">
    <location>
        <begin position="257"/>
        <end position="353"/>
    </location>
</feature>
<feature type="compositionally biased region" description="Basic and acidic residues" evidence="6">
    <location>
        <begin position="173"/>
        <end position="182"/>
    </location>
</feature>
<evidence type="ECO:0000256" key="4">
    <source>
        <dbReference type="ARBA" id="ARBA00022895"/>
    </source>
</evidence>
<gene>
    <name evidence="8" type="ORF">AJ80_06165</name>
</gene>
<dbReference type="GO" id="GO:0042162">
    <property type="term" value="F:telomeric DNA binding"/>
    <property type="evidence" value="ECO:0007669"/>
    <property type="project" value="InterPro"/>
</dbReference>
<feature type="region of interest" description="Disordered" evidence="6">
    <location>
        <begin position="1106"/>
        <end position="1127"/>
    </location>
</feature>
<proteinExistence type="predicted"/>
<evidence type="ECO:0000256" key="6">
    <source>
        <dbReference type="SAM" id="MobiDB-lite"/>
    </source>
</evidence>
<sequence>MDLLRRWICPLVDTVLRDSLGEEVRDPRLLAKLAPLQPVDDESNLRVRIENQRYKPCVQVVEWSPLVSPVQATLSDSSTTIKAIFSGDSTKQYREIAKKDVTKDTRGAVLKLNSFEIVVGYTNAQRPDVTLYIRAFEVAGCEGSGLFGNPARINSDQEVLVLARKFSAAKNGGGEDREHDHSDDDGDSDTGSLRSQAEPSEDRLRLTSTTQNPSQEYFSTQAPNASIARKQSPPILADKQQAGNPMSKTRLFSYLLSKPQTGRPSNPLSPHSSPKSLTEESPVSVRRTSRSATTPPTDHAAVQTGTDSPASVRNNAEHSVIARTANSHPKDSRQMKSPTPKIANSKELNNADISSIRRDHISRTQTPVAKCNGTDPWARLKKTRIRRRDIRVPEDQDVLLERSDSWIPPGPGHRTPQCHVPVNLLQQWNSIQGRHRRSSVATPTPTASTQPSEPSSHEKQVSEGDWPLSSPLVPPDSSAPGTPTPGTKQPIPAGNQPNPSLDNANKQRSPQQYATLIERVSVDENQETDGVESQYDDSEMETAAPHALGFISQGTEVSLDEMITSSEPQLPITNGGSFTQVKRSPKGAYKCANTKDRELDGESRITSSNDRAIMDTRISSDVVIPATYDSGGKRAQAWAPLLPEESSQISRPFTQESVLQQGILPCDDEPILGRQPVSNVDAFALSQGLTISGSSYPIPSGENATIAVGRELQPEVMPSDVRNPSPPPPQSKKERKRGRDEHKSRPQNSPRPQKRPKLSGKDKASGTIQTGRHTPHLKKTQEVFHMFTRAYPGYKGDINVFRNSCQKLHAAFDEGRMQDSRFWDDFVYREPLEYPDYQDMCMLMGEQPQPYEVYFKRHVSKVQFKQRKLTRRGIDLVVAEYNSEQSDAKHAESRYLDKKPRRPTISRKRSVSSVVRTDASPPRAGKRGTAQVKSKIVEPPVEPETTVESSQETDDFIDDEVHETASVELGDRAPSLPPSGARRRTAVRIADSDMDMDTEDEHGHHINYNTTETPPSFQQCVPESSEPKDETPKNGGKRMKLSLNGVTSPYYPPPPPPPKSSLPKPTTTTTTSPTTLTPKEPPWHHHPNTAFKVFARSYANLKLERGYKPDGTRADPLPTDKRGVIKPKPLLEAEDAQGKKVVGQLTGMGLRFRR</sequence>
<evidence type="ECO:0000259" key="7">
    <source>
        <dbReference type="Pfam" id="PF10341"/>
    </source>
</evidence>
<keyword evidence="9" id="KW-1185">Reference proteome</keyword>
<feature type="compositionally biased region" description="Basic residues" evidence="6">
    <location>
        <begin position="899"/>
        <end position="910"/>
    </location>
</feature>
<feature type="region of interest" description="Disordered" evidence="6">
    <location>
        <begin position="887"/>
        <end position="1087"/>
    </location>
</feature>
<evidence type="ECO:0000256" key="1">
    <source>
        <dbReference type="ARBA" id="ARBA00004123"/>
    </source>
</evidence>
<keyword evidence="3" id="KW-0158">Chromosome</keyword>
<evidence type="ECO:0000313" key="8">
    <source>
        <dbReference type="EMBL" id="PGH13896.1"/>
    </source>
</evidence>
<protein>
    <recommendedName>
        <fullName evidence="7">Shelterin complex subunit TPP1/Est3 domain-containing protein</fullName>
    </recommendedName>
</protein>
<dbReference type="InterPro" id="IPR019437">
    <property type="entry name" value="TPP1/Est3"/>
</dbReference>
<feature type="compositionally biased region" description="Low complexity" evidence="6">
    <location>
        <begin position="1061"/>
        <end position="1078"/>
    </location>
</feature>
<comment type="caution">
    <text evidence="8">The sequence shown here is derived from an EMBL/GenBank/DDBJ whole genome shotgun (WGS) entry which is preliminary data.</text>
</comment>
<feature type="compositionally biased region" description="Polar residues" evidence="6">
    <location>
        <begin position="303"/>
        <end position="314"/>
    </location>
</feature>
<name>A0A2B7XXF4_POLH7</name>
<feature type="region of interest" description="Disordered" evidence="6">
    <location>
        <begin position="432"/>
        <end position="509"/>
    </location>
</feature>
<dbReference type="AlphaFoldDB" id="A0A2B7XXF4"/>
<feature type="compositionally biased region" description="Basic and acidic residues" evidence="6">
    <location>
        <begin position="1106"/>
        <end position="1123"/>
    </location>
</feature>
<feature type="compositionally biased region" description="Polar residues" evidence="6">
    <location>
        <begin position="258"/>
        <end position="276"/>
    </location>
</feature>
<feature type="compositionally biased region" description="Low complexity" evidence="6">
    <location>
        <begin position="937"/>
        <end position="948"/>
    </location>
</feature>
<reference evidence="8 9" key="1">
    <citation type="submission" date="2017-10" db="EMBL/GenBank/DDBJ databases">
        <title>Comparative genomics in systemic dimorphic fungi from Ajellomycetaceae.</title>
        <authorList>
            <person name="Munoz J.F."/>
            <person name="Mcewen J.G."/>
            <person name="Clay O.K."/>
            <person name="Cuomo C.A."/>
        </authorList>
    </citation>
    <scope>NUCLEOTIDE SEQUENCE [LARGE SCALE GENOMIC DNA]</scope>
    <source>
        <strain evidence="8 9">UAMH7299</strain>
    </source>
</reference>
<dbReference type="GO" id="GO:0007004">
    <property type="term" value="P:telomere maintenance via telomerase"/>
    <property type="evidence" value="ECO:0007669"/>
    <property type="project" value="InterPro"/>
</dbReference>
<dbReference type="EMBL" id="PDNA01000099">
    <property type="protein sequence ID" value="PGH13896.1"/>
    <property type="molecule type" value="Genomic_DNA"/>
</dbReference>
<evidence type="ECO:0000256" key="5">
    <source>
        <dbReference type="ARBA" id="ARBA00023242"/>
    </source>
</evidence>
<evidence type="ECO:0000256" key="3">
    <source>
        <dbReference type="ARBA" id="ARBA00022454"/>
    </source>
</evidence>